<dbReference type="AlphaFoldDB" id="A0AAX3WUA5"/>
<sequence>MKRILAWIVALALLIGTGVYYYVNVDKDYVYLHEFYDFPIPKEATLESESANGNGFTWGKSTGTEVPLGYRIMIKKSGWKQVKMDGHNVIYKKDDKVINLSLANKYIGVLK</sequence>
<proteinExistence type="predicted"/>
<dbReference type="EMBL" id="CP126101">
    <property type="protein sequence ID" value="WHY51440.1"/>
    <property type="molecule type" value="Genomic_DNA"/>
</dbReference>
<protein>
    <recommendedName>
        <fullName evidence="3">YxeA family protein</fullName>
    </recommendedName>
</protein>
<dbReference type="RefSeq" id="WP_283870010.1">
    <property type="nucleotide sequence ID" value="NZ_CP126101.1"/>
</dbReference>
<dbReference type="Proteomes" id="UP001178322">
    <property type="component" value="Chromosome"/>
</dbReference>
<reference evidence="1" key="1">
    <citation type="submission" date="2023-05" db="EMBL/GenBank/DDBJ databases">
        <title>Comparative genomics of Bacillaceae isolates and their secondary metabolite potential.</title>
        <authorList>
            <person name="Song L."/>
            <person name="Nielsen L.J."/>
            <person name="Mohite O."/>
            <person name="Xu X."/>
            <person name="Weber T."/>
            <person name="Kovacs A.T."/>
        </authorList>
    </citation>
    <scope>NUCLEOTIDE SEQUENCE</scope>
    <source>
        <strain evidence="1">LY1</strain>
    </source>
</reference>
<evidence type="ECO:0008006" key="3">
    <source>
        <dbReference type="Google" id="ProtNLM"/>
    </source>
</evidence>
<gene>
    <name evidence="1" type="ORF">QNH24_24795</name>
</gene>
<name>A0AAX3WUA5_9BACI</name>
<organism evidence="1 2">
    <name type="scientific">Lysinibacillus pakistanensis</name>
    <dbReference type="NCBI Taxonomy" id="759811"/>
    <lineage>
        <taxon>Bacteria</taxon>
        <taxon>Bacillati</taxon>
        <taxon>Bacillota</taxon>
        <taxon>Bacilli</taxon>
        <taxon>Bacillales</taxon>
        <taxon>Bacillaceae</taxon>
        <taxon>Lysinibacillus</taxon>
    </lineage>
</organism>
<evidence type="ECO:0000313" key="1">
    <source>
        <dbReference type="EMBL" id="WHY51440.1"/>
    </source>
</evidence>
<accession>A0AAX3WUA5</accession>
<evidence type="ECO:0000313" key="2">
    <source>
        <dbReference type="Proteomes" id="UP001178322"/>
    </source>
</evidence>